<reference evidence="1 2" key="1">
    <citation type="submission" date="2017-07" db="EMBL/GenBank/DDBJ databases">
        <authorList>
            <person name="Sun Z.S."/>
            <person name="Albrecht U."/>
            <person name="Echele G."/>
            <person name="Lee C.C."/>
        </authorList>
    </citation>
    <scope>NUCLEOTIDE SEQUENCE [LARGE SCALE GENOMIC DNA]</scope>
    <source>
        <strain evidence="2">type strain: KCTC 22618</strain>
    </source>
</reference>
<dbReference type="OrthoDB" id="1114455at2"/>
<dbReference type="InterPro" id="IPR019861">
    <property type="entry name" value="PorP/SprF_Bacteroidetes"/>
</dbReference>
<dbReference type="Proteomes" id="UP000215214">
    <property type="component" value="Chromosome TJEJU"/>
</dbReference>
<dbReference type="KEGG" id="tje:TJEJU_2561"/>
<evidence type="ECO:0000313" key="2">
    <source>
        <dbReference type="Proteomes" id="UP000215214"/>
    </source>
</evidence>
<gene>
    <name evidence="1" type="ORF">TJEJU_2561</name>
</gene>
<dbReference type="NCBIfam" id="TIGR03519">
    <property type="entry name" value="T9SS_PorP_fam"/>
    <property type="match status" value="1"/>
</dbReference>
<sequence length="318" mass="35846">MKNLKRENNLIKLYTSCVLLFSLLLVSKLSAQQYPQFTQYTYNMNIINPAYAGIKNSLSINIMGRTQWVGVEGAPRTGTLGIHTPLGVKRAFGLGFSAIYTELGPLKETHLYGDLAYKLEVSNDGFLSFGLKFGTSIQSLNQSLLRFNSNESLNTVFNNRTEFNLGFGLFFSQEKFFISASIPNILNTNFFEVDSSLDNPNRVSRNSTVFLGSGYVFEISNSLKMKPAMMLRYSSTVPVALDVSNTAFIDEIFELGISYRIKESVALIAALNLNKNLRIGYSYDFSTGNSFNSNGSHEMMFLYDIDLRDRIRRTPKYF</sequence>
<name>A0A238UCP7_9FLAO</name>
<organism evidence="1 2">
    <name type="scientific">Tenacibaculum jejuense</name>
    <dbReference type="NCBI Taxonomy" id="584609"/>
    <lineage>
        <taxon>Bacteria</taxon>
        <taxon>Pseudomonadati</taxon>
        <taxon>Bacteroidota</taxon>
        <taxon>Flavobacteriia</taxon>
        <taxon>Flavobacteriales</taxon>
        <taxon>Flavobacteriaceae</taxon>
        <taxon>Tenacibaculum</taxon>
    </lineage>
</organism>
<protein>
    <recommendedName>
        <fullName evidence="3">Type IX secretion system membrane protein, PorP/SprF family</fullName>
    </recommendedName>
</protein>
<accession>A0A238UCP7</accession>
<dbReference type="Pfam" id="PF11751">
    <property type="entry name" value="PorP_SprF"/>
    <property type="match status" value="1"/>
</dbReference>
<proteinExistence type="predicted"/>
<keyword evidence="2" id="KW-1185">Reference proteome</keyword>
<dbReference type="AlphaFoldDB" id="A0A238UCP7"/>
<dbReference type="EMBL" id="LT899436">
    <property type="protein sequence ID" value="SNR16244.1"/>
    <property type="molecule type" value="Genomic_DNA"/>
</dbReference>
<evidence type="ECO:0000313" key="1">
    <source>
        <dbReference type="EMBL" id="SNR16244.1"/>
    </source>
</evidence>
<dbReference type="RefSeq" id="WP_095072646.1">
    <property type="nucleotide sequence ID" value="NZ_LT899436.1"/>
</dbReference>
<evidence type="ECO:0008006" key="3">
    <source>
        <dbReference type="Google" id="ProtNLM"/>
    </source>
</evidence>